<dbReference type="SUPFAM" id="SSF52833">
    <property type="entry name" value="Thioredoxin-like"/>
    <property type="match status" value="1"/>
</dbReference>
<dbReference type="InterPro" id="IPR036929">
    <property type="entry name" value="DsbDN_sf"/>
</dbReference>
<comment type="caution">
    <text evidence="20">The sequence shown here is derived from an EMBL/GenBank/DDBJ whole genome shotgun (WGS) entry which is preliminary data.</text>
</comment>
<dbReference type="CDD" id="cd02953">
    <property type="entry name" value="DsbDgamma"/>
    <property type="match status" value="1"/>
</dbReference>
<dbReference type="RefSeq" id="WP_059753915.1">
    <property type="nucleotide sequence ID" value="NZ_LDUG01000019.1"/>
</dbReference>
<comment type="catalytic activity">
    <reaction evidence="17 18">
        <text>[protein]-dithiol + NADP(+) = [protein]-disulfide + NADPH + H(+)</text>
        <dbReference type="Rhea" id="RHEA:18753"/>
        <dbReference type="Rhea" id="RHEA-COMP:10593"/>
        <dbReference type="Rhea" id="RHEA-COMP:10594"/>
        <dbReference type="ChEBI" id="CHEBI:15378"/>
        <dbReference type="ChEBI" id="CHEBI:29950"/>
        <dbReference type="ChEBI" id="CHEBI:50058"/>
        <dbReference type="ChEBI" id="CHEBI:57783"/>
        <dbReference type="ChEBI" id="CHEBI:58349"/>
        <dbReference type="EC" id="1.8.1.8"/>
    </reaction>
</comment>
<feature type="transmembrane region" description="Helical" evidence="18">
    <location>
        <begin position="338"/>
        <end position="371"/>
    </location>
</feature>
<dbReference type="InterPro" id="IPR013766">
    <property type="entry name" value="Thioredoxin_domain"/>
</dbReference>
<evidence type="ECO:0000256" key="10">
    <source>
        <dbReference type="ARBA" id="ARBA00022989"/>
    </source>
</evidence>
<evidence type="ECO:0000313" key="21">
    <source>
        <dbReference type="Proteomes" id="UP000064243"/>
    </source>
</evidence>
<feature type="disulfide bond" description="Redox-active" evidence="18">
    <location>
        <begin position="681"/>
        <end position="684"/>
    </location>
</feature>
<evidence type="ECO:0000256" key="18">
    <source>
        <dbReference type="HAMAP-Rule" id="MF_00399"/>
    </source>
</evidence>
<feature type="domain" description="Thioredoxin" evidence="19">
    <location>
        <begin position="633"/>
        <end position="765"/>
    </location>
</feature>
<feature type="transmembrane region" description="Helical" evidence="18">
    <location>
        <begin position="593"/>
        <end position="614"/>
    </location>
</feature>
<dbReference type="HAMAP" id="MF_00399">
    <property type="entry name" value="DbsD"/>
    <property type="match status" value="1"/>
</dbReference>
<dbReference type="EMBL" id="LDUG01000019">
    <property type="protein sequence ID" value="KVW96695.1"/>
    <property type="molecule type" value="Genomic_DNA"/>
</dbReference>
<feature type="signal peptide" evidence="18">
    <location>
        <begin position="1"/>
        <end position="28"/>
    </location>
</feature>
<keyword evidence="3 18" id="KW-0813">Transport</keyword>
<keyword evidence="14 18" id="KW-1015">Disulfide bond</keyword>
<keyword evidence="13 18" id="KW-0472">Membrane</keyword>
<evidence type="ECO:0000256" key="7">
    <source>
        <dbReference type="ARBA" id="ARBA00022729"/>
    </source>
</evidence>
<dbReference type="InterPro" id="IPR035671">
    <property type="entry name" value="DsbD_gamma"/>
</dbReference>
<feature type="transmembrane region" description="Helical" evidence="18">
    <location>
        <begin position="419"/>
        <end position="441"/>
    </location>
</feature>
<evidence type="ECO:0000256" key="11">
    <source>
        <dbReference type="ARBA" id="ARBA00023002"/>
    </source>
</evidence>
<feature type="transmembrane region" description="Helical" evidence="18">
    <location>
        <begin position="383"/>
        <end position="407"/>
    </location>
</feature>
<feature type="disulfide bond" description="Redox-active" evidence="18">
    <location>
        <begin position="126"/>
        <end position="132"/>
    </location>
</feature>
<dbReference type="InterPro" id="IPR028250">
    <property type="entry name" value="DsbDN"/>
</dbReference>
<dbReference type="Gene3D" id="3.40.30.10">
    <property type="entry name" value="Glutaredoxin"/>
    <property type="match status" value="1"/>
</dbReference>
<dbReference type="EC" id="1.8.1.8" evidence="18"/>
<evidence type="ECO:0000256" key="16">
    <source>
        <dbReference type="ARBA" id="ARBA00047388"/>
    </source>
</evidence>
<evidence type="ECO:0000259" key="19">
    <source>
        <dbReference type="PROSITE" id="PS51352"/>
    </source>
</evidence>
<dbReference type="GO" id="GO:0045454">
    <property type="term" value="P:cell redox homeostasis"/>
    <property type="evidence" value="ECO:0007669"/>
    <property type="project" value="TreeGrafter"/>
</dbReference>
<evidence type="ECO:0000256" key="2">
    <source>
        <dbReference type="ARBA" id="ARBA00007241"/>
    </source>
</evidence>
<organism evidence="20 21">
    <name type="scientific">Thiobacillus denitrificans</name>
    <dbReference type="NCBI Taxonomy" id="36861"/>
    <lineage>
        <taxon>Bacteria</taxon>
        <taxon>Pseudomonadati</taxon>
        <taxon>Pseudomonadota</taxon>
        <taxon>Betaproteobacteria</taxon>
        <taxon>Nitrosomonadales</taxon>
        <taxon>Thiobacillaceae</taxon>
        <taxon>Thiobacillus</taxon>
    </lineage>
</organism>
<evidence type="ECO:0000256" key="1">
    <source>
        <dbReference type="ARBA" id="ARBA00004429"/>
    </source>
</evidence>
<keyword evidence="5 18" id="KW-0997">Cell inner membrane</keyword>
<keyword evidence="6 18" id="KW-0812">Transmembrane</keyword>
<evidence type="ECO:0000256" key="12">
    <source>
        <dbReference type="ARBA" id="ARBA00023027"/>
    </source>
</evidence>
<feature type="disulfide bond" description="Redox-active" evidence="18">
    <location>
        <begin position="358"/>
        <end position="480"/>
    </location>
</feature>
<evidence type="ECO:0000256" key="9">
    <source>
        <dbReference type="ARBA" id="ARBA00022982"/>
    </source>
</evidence>
<dbReference type="PATRIC" id="fig|36861.3.peg.882"/>
<keyword evidence="8 18" id="KW-0201">Cytochrome c-type biogenesis</keyword>
<protein>
    <recommendedName>
        <fullName evidence="18">Thiol:disulfide interchange protein DsbD</fullName>
        <ecNumber evidence="18">1.8.1.8</ecNumber>
    </recommendedName>
    <alternativeName>
        <fullName evidence="18">Protein-disulfide reductase</fullName>
        <shortName evidence="18">Disulfide reductase</shortName>
    </alternativeName>
</protein>
<dbReference type="GO" id="GO:0005886">
    <property type="term" value="C:plasma membrane"/>
    <property type="evidence" value="ECO:0007669"/>
    <property type="project" value="UniProtKB-SubCell"/>
</dbReference>
<dbReference type="Pfam" id="PF11412">
    <property type="entry name" value="DsbD_N"/>
    <property type="match status" value="2"/>
</dbReference>
<dbReference type="Pfam" id="PF02683">
    <property type="entry name" value="DsbD_TM"/>
    <property type="match status" value="1"/>
</dbReference>
<feature type="chain" id="PRO_5008998541" description="Thiol:disulfide interchange protein DsbD" evidence="18">
    <location>
        <begin position="29"/>
        <end position="766"/>
    </location>
</feature>
<dbReference type="GO" id="GO:0047134">
    <property type="term" value="F:protein-disulfide reductase [NAD(P)H] activity"/>
    <property type="evidence" value="ECO:0007669"/>
    <property type="project" value="UniProtKB-UniRule"/>
</dbReference>
<name>A0A106BQL6_THIDE</name>
<keyword evidence="4 18" id="KW-1003">Cell membrane</keyword>
<dbReference type="PROSITE" id="PS00194">
    <property type="entry name" value="THIOREDOXIN_1"/>
    <property type="match status" value="1"/>
</dbReference>
<evidence type="ECO:0000256" key="15">
    <source>
        <dbReference type="ARBA" id="ARBA00023284"/>
    </source>
</evidence>
<feature type="transmembrane region" description="Helical" evidence="18">
    <location>
        <begin position="499"/>
        <end position="527"/>
    </location>
</feature>
<dbReference type="STRING" id="1123392.GCA_000376425_02300"/>
<dbReference type="SUPFAM" id="SSF74863">
    <property type="entry name" value="Thiol:disulfide interchange protein DsbD, N-terminal domain (DsbD-alpha)"/>
    <property type="match status" value="2"/>
</dbReference>
<dbReference type="InterPro" id="IPR036249">
    <property type="entry name" value="Thioredoxin-like_sf"/>
</dbReference>
<dbReference type="InterPro" id="IPR003834">
    <property type="entry name" value="Cyt_c_assmbl_TM_dom"/>
</dbReference>
<keyword evidence="9 18" id="KW-0249">Electron transport</keyword>
<comment type="similarity">
    <text evidence="2 18">Belongs to the thioredoxin family. DsbD subfamily.</text>
</comment>
<dbReference type="PANTHER" id="PTHR32234:SF0">
    <property type="entry name" value="THIOL:DISULFIDE INTERCHANGE PROTEIN DSBD"/>
    <property type="match status" value="1"/>
</dbReference>
<evidence type="ECO:0000256" key="4">
    <source>
        <dbReference type="ARBA" id="ARBA00022475"/>
    </source>
</evidence>
<dbReference type="Gene3D" id="2.60.40.1250">
    <property type="entry name" value="Thiol:disulfide interchange protein DsbD, N-terminal domain"/>
    <property type="match status" value="2"/>
</dbReference>
<keyword evidence="10 18" id="KW-1133">Transmembrane helix</keyword>
<evidence type="ECO:0000256" key="8">
    <source>
        <dbReference type="ARBA" id="ARBA00022748"/>
    </source>
</evidence>
<comment type="catalytic activity">
    <reaction evidence="16 18">
        <text>[protein]-dithiol + NAD(+) = [protein]-disulfide + NADH + H(+)</text>
        <dbReference type="Rhea" id="RHEA:18749"/>
        <dbReference type="Rhea" id="RHEA-COMP:10593"/>
        <dbReference type="Rhea" id="RHEA-COMP:10594"/>
        <dbReference type="ChEBI" id="CHEBI:15378"/>
        <dbReference type="ChEBI" id="CHEBI:29950"/>
        <dbReference type="ChEBI" id="CHEBI:50058"/>
        <dbReference type="ChEBI" id="CHEBI:57540"/>
        <dbReference type="ChEBI" id="CHEBI:57945"/>
        <dbReference type="EC" id="1.8.1.8"/>
    </reaction>
</comment>
<keyword evidence="12 18" id="KW-0520">NAD</keyword>
<proteinExistence type="inferred from homology"/>
<keyword evidence="7 18" id="KW-0732">Signal</keyword>
<dbReference type="AlphaFoldDB" id="A0A106BQL6"/>
<evidence type="ECO:0000256" key="14">
    <source>
        <dbReference type="ARBA" id="ARBA00023157"/>
    </source>
</evidence>
<dbReference type="NCBIfam" id="NF001419">
    <property type="entry name" value="PRK00293.1"/>
    <property type="match status" value="1"/>
</dbReference>
<accession>A0A106BQL6</accession>
<dbReference type="GO" id="GO:0009055">
    <property type="term" value="F:electron transfer activity"/>
    <property type="evidence" value="ECO:0007669"/>
    <property type="project" value="UniProtKB-UniRule"/>
</dbReference>
<dbReference type="InterPro" id="IPR017937">
    <property type="entry name" value="Thioredoxin_CS"/>
</dbReference>
<keyword evidence="15 18" id="KW-0676">Redox-active center</keyword>
<reference evidence="20 21" key="1">
    <citation type="journal article" date="2015" name="Appl. Environ. Microbiol.">
        <title>Aerobic and Anaerobic Thiosulfate Oxidation by a Cold-Adapted, Subglacial Chemoautotroph.</title>
        <authorList>
            <person name="Harrold Z.R."/>
            <person name="Skidmore M.L."/>
            <person name="Hamilton T.L."/>
            <person name="Desch L."/>
            <person name="Amada K."/>
            <person name="van Gelder W."/>
            <person name="Glover K."/>
            <person name="Roden E.E."/>
            <person name="Boyd E.S."/>
        </authorList>
    </citation>
    <scope>NUCLEOTIDE SEQUENCE [LARGE SCALE GENOMIC DNA]</scope>
    <source>
        <strain evidence="20 21">RG</strain>
    </source>
</reference>
<dbReference type="Proteomes" id="UP000064243">
    <property type="component" value="Unassembled WGS sequence"/>
</dbReference>
<keyword evidence="21" id="KW-1185">Reference proteome</keyword>
<evidence type="ECO:0000256" key="13">
    <source>
        <dbReference type="ARBA" id="ARBA00023136"/>
    </source>
</evidence>
<evidence type="ECO:0000256" key="5">
    <source>
        <dbReference type="ARBA" id="ARBA00022519"/>
    </source>
</evidence>
<dbReference type="InterPro" id="IPR022910">
    <property type="entry name" value="Thiol_diS_interchange_DbsD"/>
</dbReference>
<dbReference type="OrthoDB" id="9811036at2"/>
<sequence precursor="true">MIKNKWIRLLSVLPVLWGALALFPVAHAEEFLDPEVAFKFSARALDANTLEARWQIADGYYMYRDKFQFTAEGATLGAPQLPAGKVKEDEFFGKVETYTKDVRIALPIQRTPGATSVTLKTVSQGCADAGLCYTPQEASVSIKLPALVTAAVAAPAAPAAVPAASSASALDGLRSLLGATDMPKLLPPDEAFLVAAAMPDAQTVRFDYTLTADTYLYRDKLAYTVKSPADVKVARVDTPAGDVKEDPTFGRTEVYHQDFATSVTLSRALAAGEQLVLESTWQGCNEAVGVCYPPITHDFTLTAGAAAASVVASAQAVPAEPVIESDTSRIERVLTGGSFWPVVATFFGLGLLLALTPCVFPMIPILSGIIAGQNTKVTKTSGFLLSLAYVLGMAITYAVAGVAAALSGTLISNALQNPWALGVGALIFVGLALSMFGFYELQLPSALQSKFSERANKMKGGNFFGVFAMGALSAVILGPCVAPPLAAALAFIAQTGNTVLGGVALFVLALGMGVPLLLIGLSAGALLPRAGGWMNAVKYFFGVMMLAIAIYLISPVISAWIGMLLWAMLLVGSAIYLHALDPLPAHASGWSRLWKGLGVVLLIGGLSLILGMLAGSRDLLQPLEVYKGSVFKGGTGGEAMAAEQKGLPFEKVKDVAELDARLAAAKADGRGVMLDFYADWCVSCKEMERFTFNDARVQARLADVVLLKADVTANSDADKALLKRFNLFGPPGLIFWNSAGVQSDYKVIGFEKADKFLASIDAALGK</sequence>
<dbReference type="GO" id="GO:0017004">
    <property type="term" value="P:cytochrome complex assembly"/>
    <property type="evidence" value="ECO:0007669"/>
    <property type="project" value="UniProtKB-UniRule"/>
</dbReference>
<evidence type="ECO:0000313" key="20">
    <source>
        <dbReference type="EMBL" id="KVW96695.1"/>
    </source>
</evidence>
<comment type="subcellular location">
    <subcellularLocation>
        <location evidence="1 18">Cell inner membrane</location>
        <topology evidence="1 18">Multi-pass membrane protein</topology>
    </subcellularLocation>
</comment>
<dbReference type="PANTHER" id="PTHR32234">
    <property type="entry name" value="THIOL:DISULFIDE INTERCHANGE PROTEIN DSBD"/>
    <property type="match status" value="1"/>
</dbReference>
<feature type="transmembrane region" description="Helical" evidence="18">
    <location>
        <begin position="539"/>
        <end position="557"/>
    </location>
</feature>
<evidence type="ECO:0000256" key="3">
    <source>
        <dbReference type="ARBA" id="ARBA00022448"/>
    </source>
</evidence>
<evidence type="ECO:0000256" key="6">
    <source>
        <dbReference type="ARBA" id="ARBA00022692"/>
    </source>
</evidence>
<feature type="transmembrane region" description="Helical" evidence="18">
    <location>
        <begin position="563"/>
        <end position="581"/>
    </location>
</feature>
<gene>
    <name evidence="18" type="primary">dsbD</name>
    <name evidence="20" type="ORF">ABW22_07030</name>
</gene>
<evidence type="ECO:0000256" key="17">
    <source>
        <dbReference type="ARBA" id="ARBA00047804"/>
    </source>
</evidence>
<keyword evidence="11 18" id="KW-0560">Oxidoreductase</keyword>
<comment type="function">
    <text evidence="18">Required to facilitate the formation of correct disulfide bonds in some periplasmic proteins and for the assembly of the periplasmic c-type cytochromes. Acts by transferring electrons from cytoplasmic thioredoxin to the periplasm. This transfer involves a cascade of disulfide bond formation and reduction steps.</text>
</comment>
<dbReference type="Pfam" id="PF13899">
    <property type="entry name" value="Thioredoxin_7"/>
    <property type="match status" value="1"/>
</dbReference>
<feature type="transmembrane region" description="Helical" evidence="18">
    <location>
        <begin position="462"/>
        <end position="493"/>
    </location>
</feature>
<dbReference type="PROSITE" id="PS51352">
    <property type="entry name" value="THIOREDOXIN_2"/>
    <property type="match status" value="1"/>
</dbReference>